<dbReference type="InterPro" id="IPR042274">
    <property type="entry name" value="YycH/YycI_2"/>
</dbReference>
<dbReference type="Gene3D" id="3.30.310.160">
    <property type="entry name" value="YycH protein, domain 2"/>
    <property type="match status" value="1"/>
</dbReference>
<evidence type="ECO:0000313" key="3">
    <source>
        <dbReference type="EMBL" id="TZE80872.1"/>
    </source>
</evidence>
<keyword evidence="1" id="KW-0812">Transmembrane</keyword>
<keyword evidence="1" id="KW-1133">Transmembrane helix</keyword>
<dbReference type="InterPro" id="IPR009996">
    <property type="entry name" value="YycH"/>
</dbReference>
<evidence type="ECO:0000313" key="4">
    <source>
        <dbReference type="Proteomes" id="UP000322976"/>
    </source>
</evidence>
<dbReference type="EMBL" id="VTPS01000022">
    <property type="protein sequence ID" value="TZE80872.1"/>
    <property type="molecule type" value="Genomic_DNA"/>
</dbReference>
<dbReference type="Pfam" id="PF07435">
    <property type="entry name" value="YycH"/>
    <property type="match status" value="1"/>
</dbReference>
<evidence type="ECO:0000256" key="1">
    <source>
        <dbReference type="SAM" id="Phobius"/>
    </source>
</evidence>
<dbReference type="Proteomes" id="UP000322976">
    <property type="component" value="Unassembled WGS sequence"/>
</dbReference>
<proteinExistence type="predicted"/>
<feature type="transmembrane region" description="Helical" evidence="1">
    <location>
        <begin position="12"/>
        <end position="31"/>
    </location>
</feature>
<reference evidence="3 4" key="1">
    <citation type="submission" date="2019-08" db="EMBL/GenBank/DDBJ databases">
        <title>Calorimonas adulescens gen. nov., sp. nov., an anaerobic thermophilic bacterium from Sakhalin hot spring.</title>
        <authorList>
            <person name="Khomyakova M.A."/>
            <person name="Merkel A.Y."/>
            <person name="Novikov A."/>
            <person name="Bonch-Osmolovskaya E.A."/>
            <person name="Slobodkin A.I."/>
        </authorList>
    </citation>
    <scope>NUCLEOTIDE SEQUENCE [LARGE SCALE GENOMIC DNA]</scope>
    <source>
        <strain evidence="3 4">A05MB</strain>
    </source>
</reference>
<keyword evidence="1" id="KW-0472">Membrane</keyword>
<dbReference type="AlphaFoldDB" id="A0A5D8Q8R2"/>
<accession>A0A5D8Q8R2</accession>
<name>A0A5D8Q8R2_9THEO</name>
<feature type="domain" description="Regulatory protein YycH" evidence="2">
    <location>
        <begin position="6"/>
        <end position="334"/>
    </location>
</feature>
<evidence type="ECO:0000259" key="2">
    <source>
        <dbReference type="Pfam" id="PF07435"/>
    </source>
</evidence>
<comment type="caution">
    <text evidence="3">The sequence shown here is derived from an EMBL/GenBank/DDBJ whole genome shotgun (WGS) entry which is preliminary data.</text>
</comment>
<keyword evidence="4" id="KW-1185">Reference proteome</keyword>
<gene>
    <name evidence="3" type="ORF">FWJ32_11770</name>
</gene>
<sequence>MILMSERARTTLLVFLVVLSIILSFFMWYGMTWPYVSSPTGNVQEISPAILLNILKPEKIIINFGGTTHTTMLENNSFDASWREFQNIVFSDSGNPTTVTETEFMNAMSYRSIMYMFAFPIPLSYFNDAYGKEINIPVDTVKDVIILAGNSPSFYIYDGFDKYIRMNMGYKNNGIETIISVKEDNAPLYSTAGDLGFTDKMHYDVLMPLDISKIDIPVIGVRKPDNIEMNTLVSKFFDSGSMVRRINEVSGDTVFTDGERGLKIYTDGRLEYTYSATSSARLDDVTSIKIATEFLSRYITNMNNVSLGGIVEGKDGYTINYNLRYNGLPVYSRQYGYPFIVEVKGKEVVSFKTAGLDFMPLGSSTRIFVGALDAMDASLAKGIEYWESLDMCYVVDMGKVRAAWRASDGEHTVYVDMENDNM</sequence>
<organism evidence="3 4">
    <name type="scientific">Calorimonas adulescens</name>
    <dbReference type="NCBI Taxonomy" id="2606906"/>
    <lineage>
        <taxon>Bacteria</taxon>
        <taxon>Bacillati</taxon>
        <taxon>Bacillota</taxon>
        <taxon>Clostridia</taxon>
        <taxon>Thermoanaerobacterales</taxon>
        <taxon>Thermoanaerobacteraceae</taxon>
        <taxon>Calorimonas</taxon>
    </lineage>
</organism>
<protein>
    <recommendedName>
        <fullName evidence="2">Regulatory protein YycH domain-containing protein</fullName>
    </recommendedName>
</protein>